<organism evidence="8 9">
    <name type="scientific">Crenothrix polyspora</name>
    <dbReference type="NCBI Taxonomy" id="360316"/>
    <lineage>
        <taxon>Bacteria</taxon>
        <taxon>Pseudomonadati</taxon>
        <taxon>Pseudomonadota</taxon>
        <taxon>Gammaproteobacteria</taxon>
        <taxon>Methylococcales</taxon>
        <taxon>Crenotrichaceae</taxon>
        <taxon>Crenothrix</taxon>
    </lineage>
</organism>
<dbReference type="SUPFAM" id="SSF81296">
    <property type="entry name" value="E set domains"/>
    <property type="match status" value="1"/>
</dbReference>
<evidence type="ECO:0000313" key="8">
    <source>
        <dbReference type="EMBL" id="SJM94567.1"/>
    </source>
</evidence>
<sequence length="132" mass="14644">MKSIINNKTKKRTPRLSQIAVMACLALPCSVFAHAILVKSQPAKDATLTEAPKQIDVWFNDKVGSEHKALAVIDSNGTRFDNKDVNQETFDQSHMFATVKPLPPGSYTVRYRVVSIDTHIVTGKFQFSVKAP</sequence>
<dbReference type="InterPro" id="IPR014755">
    <property type="entry name" value="Cu-Rt/internalin_Ig-like"/>
</dbReference>
<keyword evidence="4 5" id="KW-0186">Copper</keyword>
<gene>
    <name evidence="8" type="primary">copC</name>
    <name evidence="8" type="ORF">CRENPOLYSF2_4090004</name>
</gene>
<proteinExistence type="inferred from homology"/>
<feature type="chain" id="PRO_5010319908" description="Copper resistance protein C" evidence="6">
    <location>
        <begin position="36"/>
        <end position="132"/>
    </location>
</feature>
<feature type="domain" description="CopC" evidence="7">
    <location>
        <begin position="34"/>
        <end position="129"/>
    </location>
</feature>
<evidence type="ECO:0000256" key="1">
    <source>
        <dbReference type="ARBA" id="ARBA00004196"/>
    </source>
</evidence>
<dbReference type="PANTHER" id="PTHR34820:SF4">
    <property type="entry name" value="INNER MEMBRANE PROTEIN YEBZ"/>
    <property type="match status" value="1"/>
</dbReference>
<reference evidence="9" key="1">
    <citation type="submission" date="2017-02" db="EMBL/GenBank/DDBJ databases">
        <authorList>
            <person name="Daims H."/>
        </authorList>
    </citation>
    <scope>NUCLEOTIDE SEQUENCE [LARGE SCALE GENOMIC DNA]</scope>
</reference>
<dbReference type="EMBL" id="FUKJ01000345">
    <property type="protein sequence ID" value="SJM94567.1"/>
    <property type="molecule type" value="Genomic_DNA"/>
</dbReference>
<comment type="subcellular location">
    <subcellularLocation>
        <location evidence="1">Cell envelope</location>
    </subcellularLocation>
    <subcellularLocation>
        <location evidence="5">Periplasm</location>
    </subcellularLocation>
</comment>
<dbReference type="GO" id="GO:0005507">
    <property type="term" value="F:copper ion binding"/>
    <property type="evidence" value="ECO:0007669"/>
    <property type="project" value="UniProtKB-UniRule"/>
</dbReference>
<evidence type="ECO:0000256" key="3">
    <source>
        <dbReference type="ARBA" id="ARBA00022729"/>
    </source>
</evidence>
<keyword evidence="9" id="KW-1185">Reference proteome</keyword>
<comment type="similarity">
    <text evidence="5">Belongs to the CopC family.</text>
</comment>
<dbReference type="InterPro" id="IPR014756">
    <property type="entry name" value="Ig_E-set"/>
</dbReference>
<dbReference type="InterPro" id="IPR032694">
    <property type="entry name" value="CopC/D"/>
</dbReference>
<dbReference type="Proteomes" id="UP000195442">
    <property type="component" value="Unassembled WGS sequence"/>
</dbReference>
<evidence type="ECO:0000256" key="4">
    <source>
        <dbReference type="ARBA" id="ARBA00023008"/>
    </source>
</evidence>
<dbReference type="GO" id="GO:0042597">
    <property type="term" value="C:periplasmic space"/>
    <property type="evidence" value="ECO:0007669"/>
    <property type="project" value="UniProtKB-SubCell"/>
</dbReference>
<evidence type="ECO:0000256" key="5">
    <source>
        <dbReference type="RuleBase" id="RU369037"/>
    </source>
</evidence>
<dbReference type="InterPro" id="IPR007348">
    <property type="entry name" value="CopC_dom"/>
</dbReference>
<dbReference type="GO" id="GO:0005886">
    <property type="term" value="C:plasma membrane"/>
    <property type="evidence" value="ECO:0007669"/>
    <property type="project" value="TreeGrafter"/>
</dbReference>
<dbReference type="GO" id="GO:0006825">
    <property type="term" value="P:copper ion transport"/>
    <property type="evidence" value="ECO:0007669"/>
    <property type="project" value="InterPro"/>
</dbReference>
<comment type="function">
    <text evidence="5">Involved in copper resistance.</text>
</comment>
<keyword evidence="5" id="KW-0574">Periplasm</keyword>
<dbReference type="GO" id="GO:0046688">
    <property type="term" value="P:response to copper ion"/>
    <property type="evidence" value="ECO:0007669"/>
    <property type="project" value="UniProtKB-UniRule"/>
</dbReference>
<dbReference type="PANTHER" id="PTHR34820">
    <property type="entry name" value="INNER MEMBRANE PROTEIN YEBZ"/>
    <property type="match status" value="1"/>
</dbReference>
<protein>
    <recommendedName>
        <fullName evidence="5">Copper resistance protein C</fullName>
    </recommendedName>
</protein>
<feature type="signal peptide" evidence="6">
    <location>
        <begin position="1"/>
        <end position="35"/>
    </location>
</feature>
<dbReference type="RefSeq" id="WP_256969597.1">
    <property type="nucleotide sequence ID" value="NZ_FUKJ01000345.1"/>
</dbReference>
<evidence type="ECO:0000259" key="7">
    <source>
        <dbReference type="Pfam" id="PF04234"/>
    </source>
</evidence>
<dbReference type="Pfam" id="PF04234">
    <property type="entry name" value="CopC"/>
    <property type="match status" value="1"/>
</dbReference>
<dbReference type="GO" id="GO:0030313">
    <property type="term" value="C:cell envelope"/>
    <property type="evidence" value="ECO:0007669"/>
    <property type="project" value="UniProtKB-SubCell"/>
</dbReference>
<evidence type="ECO:0000256" key="2">
    <source>
        <dbReference type="ARBA" id="ARBA00022723"/>
    </source>
</evidence>
<accession>A0A1R4HED1</accession>
<evidence type="ECO:0000313" key="9">
    <source>
        <dbReference type="Proteomes" id="UP000195442"/>
    </source>
</evidence>
<dbReference type="Gene3D" id="2.60.40.1220">
    <property type="match status" value="1"/>
</dbReference>
<name>A0A1R4HED1_9GAMM</name>
<keyword evidence="3 5" id="KW-0732">Signal</keyword>
<evidence type="ECO:0000256" key="6">
    <source>
        <dbReference type="SAM" id="SignalP"/>
    </source>
</evidence>
<keyword evidence="2 5" id="KW-0479">Metal-binding</keyword>
<dbReference type="AlphaFoldDB" id="A0A1R4HED1"/>